<dbReference type="PANTHER" id="PTHR36503:SF1">
    <property type="entry name" value="BLR2520 PROTEIN"/>
    <property type="match status" value="1"/>
</dbReference>
<protein>
    <recommendedName>
        <fullName evidence="3">Lactoylglutathione lyase</fullName>
    </recommendedName>
</protein>
<sequence>MTTITLDVSDPTAATAFYESFGIAHYLTVRAADVPASYGRSFILSLVVPQPNTVDRYVAAAVAAGATTLKPATKSFWGYGAVIRTPDGAICKIASSAKKDTEPPTDRIDQVALLLGVSDVKASKRFYVEQGLTVAKSFGGKYVEFEGSSGVTLALYPLRALAKDAGTTPTGPKGLALGTEATPFTDPDGFTWETVSAPHPAV</sequence>
<organism evidence="1 2">
    <name type="scientific">Kribbella jejuensis</name>
    <dbReference type="NCBI Taxonomy" id="236068"/>
    <lineage>
        <taxon>Bacteria</taxon>
        <taxon>Bacillati</taxon>
        <taxon>Actinomycetota</taxon>
        <taxon>Actinomycetes</taxon>
        <taxon>Propionibacteriales</taxon>
        <taxon>Kribbellaceae</taxon>
        <taxon>Kribbella</taxon>
    </lineage>
</organism>
<evidence type="ECO:0000313" key="1">
    <source>
        <dbReference type="EMBL" id="TQJ12412.1"/>
    </source>
</evidence>
<dbReference type="AlphaFoldDB" id="A0A542EAQ9"/>
<name>A0A542EAQ9_9ACTN</name>
<dbReference type="InterPro" id="IPR029068">
    <property type="entry name" value="Glyas_Bleomycin-R_OHBP_Dase"/>
</dbReference>
<dbReference type="RefSeq" id="WP_141859255.1">
    <property type="nucleotide sequence ID" value="NZ_BAAAKA010000043.1"/>
</dbReference>
<comment type="caution">
    <text evidence="1">The sequence shown here is derived from an EMBL/GenBank/DDBJ whole genome shotgun (WGS) entry which is preliminary data.</text>
</comment>
<evidence type="ECO:0000313" key="2">
    <source>
        <dbReference type="Proteomes" id="UP000316298"/>
    </source>
</evidence>
<dbReference type="SUPFAM" id="SSF54593">
    <property type="entry name" value="Glyoxalase/Bleomycin resistance protein/Dihydroxybiphenyl dioxygenase"/>
    <property type="match status" value="2"/>
</dbReference>
<evidence type="ECO:0008006" key="3">
    <source>
        <dbReference type="Google" id="ProtNLM"/>
    </source>
</evidence>
<dbReference type="PANTHER" id="PTHR36503">
    <property type="entry name" value="BLR2520 PROTEIN"/>
    <property type="match status" value="1"/>
</dbReference>
<reference evidence="1 2" key="1">
    <citation type="submission" date="2019-06" db="EMBL/GenBank/DDBJ databases">
        <title>Sequencing the genomes of 1000 actinobacteria strains.</title>
        <authorList>
            <person name="Klenk H.-P."/>
        </authorList>
    </citation>
    <scope>NUCLEOTIDE SEQUENCE [LARGE SCALE GENOMIC DNA]</scope>
    <source>
        <strain evidence="1 2">DSM 17305</strain>
    </source>
</reference>
<dbReference type="OrthoDB" id="4825162at2"/>
<keyword evidence="2" id="KW-1185">Reference proteome</keyword>
<proteinExistence type="predicted"/>
<accession>A0A542EAQ9</accession>
<dbReference type="Proteomes" id="UP000316298">
    <property type="component" value="Unassembled WGS sequence"/>
</dbReference>
<dbReference type="EMBL" id="VFMM01000002">
    <property type="protein sequence ID" value="TQJ12412.1"/>
    <property type="molecule type" value="Genomic_DNA"/>
</dbReference>
<gene>
    <name evidence="1" type="ORF">FB475_5355</name>
</gene>
<dbReference type="Gene3D" id="3.10.180.10">
    <property type="entry name" value="2,3-Dihydroxybiphenyl 1,2-Dioxygenase, domain 1"/>
    <property type="match status" value="2"/>
</dbReference>